<protein>
    <submittedName>
        <fullName evidence="1">Uncharacterized protein</fullName>
    </submittedName>
</protein>
<dbReference type="Proteomes" id="UP000198569">
    <property type="component" value="Unassembled WGS sequence"/>
</dbReference>
<organism evidence="1 2">
    <name type="scientific">Flavobacterium degerlachei</name>
    <dbReference type="NCBI Taxonomy" id="229203"/>
    <lineage>
        <taxon>Bacteria</taxon>
        <taxon>Pseudomonadati</taxon>
        <taxon>Bacteroidota</taxon>
        <taxon>Flavobacteriia</taxon>
        <taxon>Flavobacteriales</taxon>
        <taxon>Flavobacteriaceae</taxon>
        <taxon>Flavobacterium</taxon>
    </lineage>
</organism>
<evidence type="ECO:0000313" key="2">
    <source>
        <dbReference type="Proteomes" id="UP000198569"/>
    </source>
</evidence>
<keyword evidence="2" id="KW-1185">Reference proteome</keyword>
<sequence length="105" mass="12231">MTNDNSQSNKSKDKKPVKVFLIDRYVCNFICEKWMSDDVSNRSFGKSHGIHEGIVRKIKEVDGYKIPVSTLTTICFYKGMKLSEFFKLIEETYGELNDNFETVFK</sequence>
<reference evidence="2" key="1">
    <citation type="submission" date="2016-10" db="EMBL/GenBank/DDBJ databases">
        <authorList>
            <person name="Varghese N."/>
            <person name="Submissions S."/>
        </authorList>
    </citation>
    <scope>NUCLEOTIDE SEQUENCE [LARGE SCALE GENOMIC DNA]</scope>
    <source>
        <strain evidence="2">DSM 15718</strain>
    </source>
</reference>
<accession>A0A1H3E8W1</accession>
<proteinExistence type="predicted"/>
<dbReference type="EMBL" id="FNMV01000014">
    <property type="protein sequence ID" value="SDX75040.1"/>
    <property type="molecule type" value="Genomic_DNA"/>
</dbReference>
<gene>
    <name evidence="1" type="ORF">SAMN05444338_11475</name>
</gene>
<name>A0A1H3E8W1_9FLAO</name>
<dbReference type="AlphaFoldDB" id="A0A1H3E8W1"/>
<evidence type="ECO:0000313" key="1">
    <source>
        <dbReference type="EMBL" id="SDX75040.1"/>
    </source>
</evidence>